<dbReference type="InterPro" id="IPR027486">
    <property type="entry name" value="Ribosomal_uS10_dom"/>
</dbReference>
<dbReference type="AlphaFoldDB" id="A0A3N4LBH5"/>
<dbReference type="GO" id="GO:0005840">
    <property type="term" value="C:ribosome"/>
    <property type="evidence" value="ECO:0007669"/>
    <property type="project" value="UniProtKB-KW"/>
</dbReference>
<gene>
    <name evidence="10" type="ORF">P167DRAFT_603274</name>
</gene>
<evidence type="ECO:0000256" key="8">
    <source>
        <dbReference type="SAM" id="MobiDB-lite"/>
    </source>
</evidence>
<dbReference type="OrthoDB" id="366214at2759"/>
<organism evidence="10 11">
    <name type="scientific">Morchella conica CCBAS932</name>
    <dbReference type="NCBI Taxonomy" id="1392247"/>
    <lineage>
        <taxon>Eukaryota</taxon>
        <taxon>Fungi</taxon>
        <taxon>Dikarya</taxon>
        <taxon>Ascomycota</taxon>
        <taxon>Pezizomycotina</taxon>
        <taxon>Pezizomycetes</taxon>
        <taxon>Pezizales</taxon>
        <taxon>Morchellaceae</taxon>
        <taxon>Morchella</taxon>
    </lineage>
</organism>
<dbReference type="SMART" id="SM01403">
    <property type="entry name" value="Ribosomal_S10"/>
    <property type="match status" value="1"/>
</dbReference>
<dbReference type="InParanoid" id="A0A3N4LBH5"/>
<proteinExistence type="inferred from homology"/>
<dbReference type="Gene3D" id="3.30.70.600">
    <property type="entry name" value="Ribosomal protein S10 domain"/>
    <property type="match status" value="1"/>
</dbReference>
<dbReference type="GO" id="GO:0003735">
    <property type="term" value="F:structural constituent of ribosome"/>
    <property type="evidence" value="ECO:0007669"/>
    <property type="project" value="InterPro"/>
</dbReference>
<evidence type="ECO:0000256" key="6">
    <source>
        <dbReference type="ARBA" id="ARBA00078476"/>
    </source>
</evidence>
<feature type="region of interest" description="Disordered" evidence="8">
    <location>
        <begin position="448"/>
        <end position="501"/>
    </location>
</feature>
<dbReference type="FunFam" id="3.30.70.600:FF:000003">
    <property type="entry name" value="30S ribosomal protein S10"/>
    <property type="match status" value="1"/>
</dbReference>
<keyword evidence="7" id="KW-0175">Coiled coil</keyword>
<evidence type="ECO:0000259" key="9">
    <source>
        <dbReference type="SMART" id="SM01403"/>
    </source>
</evidence>
<evidence type="ECO:0000256" key="5">
    <source>
        <dbReference type="ARBA" id="ARBA00042916"/>
    </source>
</evidence>
<protein>
    <recommendedName>
        <fullName evidence="4">Small ribosomal subunit protein uS10m</fullName>
    </recommendedName>
    <alternativeName>
        <fullName evidence="5">37S ribosomal protein S10, mitochondrial</fullName>
    </alternativeName>
    <alternativeName>
        <fullName evidence="6">Mitochondrial ribosomal small subunit protein 10</fullName>
    </alternativeName>
</protein>
<evidence type="ECO:0000256" key="3">
    <source>
        <dbReference type="ARBA" id="ARBA00023274"/>
    </source>
</evidence>
<dbReference type="Pfam" id="PF00338">
    <property type="entry name" value="Ribosomal_S10"/>
    <property type="match status" value="1"/>
</dbReference>
<name>A0A3N4LBH5_9PEZI</name>
<evidence type="ECO:0000256" key="1">
    <source>
        <dbReference type="ARBA" id="ARBA00007102"/>
    </source>
</evidence>
<feature type="coiled-coil region" evidence="7">
    <location>
        <begin position="504"/>
        <end position="562"/>
    </location>
</feature>
<dbReference type="GO" id="GO:0006412">
    <property type="term" value="P:translation"/>
    <property type="evidence" value="ECO:0007669"/>
    <property type="project" value="InterPro"/>
</dbReference>
<evidence type="ECO:0000256" key="4">
    <source>
        <dbReference type="ARBA" id="ARBA00035261"/>
    </source>
</evidence>
<evidence type="ECO:0000256" key="7">
    <source>
        <dbReference type="SAM" id="Coils"/>
    </source>
</evidence>
<dbReference type="HAMAP" id="MF_00508">
    <property type="entry name" value="Ribosomal_uS10"/>
    <property type="match status" value="1"/>
</dbReference>
<dbReference type="GO" id="GO:1990904">
    <property type="term" value="C:ribonucleoprotein complex"/>
    <property type="evidence" value="ECO:0007669"/>
    <property type="project" value="UniProtKB-KW"/>
</dbReference>
<evidence type="ECO:0000256" key="2">
    <source>
        <dbReference type="ARBA" id="ARBA00022980"/>
    </source>
</evidence>
<dbReference type="Proteomes" id="UP000277580">
    <property type="component" value="Unassembled WGS sequence"/>
</dbReference>
<dbReference type="InterPro" id="IPR036838">
    <property type="entry name" value="Ribosomal_uS10_dom_sf"/>
</dbReference>
<feature type="compositionally biased region" description="Polar residues" evidence="8">
    <location>
        <begin position="482"/>
        <end position="496"/>
    </location>
</feature>
<sequence length="569" mass="62949">MFACRSRSGLARLQALHRVPVLSRTKFSTIAPLRQAAAPAEDAASPEVPAGTRLPLSLQAIYYEPFRRQPTMGLPVCDLQLRSYSVRNLEFMCDFALRAAYYCHLPASGPVPLPRKTERWTVPRGHFVHKKSQENYERVTYKRLIQIKDGHPETVELWLAFLRKHQYYGVGMKANMYGFDELGVGKRMGVSLETIKDVARPKWSHFGSRKSFETAEKARQLLESPEYKSLSHEDALKEFTEEEHIQKAAKSILEDPRYHKHVEETKKEAPQEEKVVEQVVMDKIMTEEEQVQAQAVEESLEKAEEFAEVSPKVDGIAQAEGISKIEVEEVPQVLETLREEEAPFKVEETLKVEAAVVAAKPIPTETPEPAPEVKAAPPVEEAPVAASVPEVEPVESILKATAEEPVEAQAAPITPTATAEVQAMEPTPIDPTPKVEEEALIPILETKAEAPVEAVPSTPEPTPEPVKAEPSVVAPVDVPVSTMSETGTPVKTTQAPASADSPVVEKIITEAKETKEEVKEVKEESVPPQVTEIKAEEVTEAKAASIEEVKEVKETKEEVKVEGEKPKEG</sequence>
<reference evidence="10 11" key="1">
    <citation type="journal article" date="2018" name="Nat. Ecol. Evol.">
        <title>Pezizomycetes genomes reveal the molecular basis of ectomycorrhizal truffle lifestyle.</title>
        <authorList>
            <person name="Murat C."/>
            <person name="Payen T."/>
            <person name="Noel B."/>
            <person name="Kuo A."/>
            <person name="Morin E."/>
            <person name="Chen J."/>
            <person name="Kohler A."/>
            <person name="Krizsan K."/>
            <person name="Balestrini R."/>
            <person name="Da Silva C."/>
            <person name="Montanini B."/>
            <person name="Hainaut M."/>
            <person name="Levati E."/>
            <person name="Barry K.W."/>
            <person name="Belfiori B."/>
            <person name="Cichocki N."/>
            <person name="Clum A."/>
            <person name="Dockter R.B."/>
            <person name="Fauchery L."/>
            <person name="Guy J."/>
            <person name="Iotti M."/>
            <person name="Le Tacon F."/>
            <person name="Lindquist E.A."/>
            <person name="Lipzen A."/>
            <person name="Malagnac F."/>
            <person name="Mello A."/>
            <person name="Molinier V."/>
            <person name="Miyauchi S."/>
            <person name="Poulain J."/>
            <person name="Riccioni C."/>
            <person name="Rubini A."/>
            <person name="Sitrit Y."/>
            <person name="Splivallo R."/>
            <person name="Traeger S."/>
            <person name="Wang M."/>
            <person name="Zifcakova L."/>
            <person name="Wipf D."/>
            <person name="Zambonelli A."/>
            <person name="Paolocci F."/>
            <person name="Nowrousian M."/>
            <person name="Ottonello S."/>
            <person name="Baldrian P."/>
            <person name="Spatafora J.W."/>
            <person name="Henrissat B."/>
            <person name="Nagy L.G."/>
            <person name="Aury J.M."/>
            <person name="Wincker P."/>
            <person name="Grigoriev I.V."/>
            <person name="Bonfante P."/>
            <person name="Martin F.M."/>
        </authorList>
    </citation>
    <scope>NUCLEOTIDE SEQUENCE [LARGE SCALE GENOMIC DNA]</scope>
    <source>
        <strain evidence="10 11">CCBAS932</strain>
    </source>
</reference>
<accession>A0A3N4LBH5</accession>
<keyword evidence="11" id="KW-1185">Reference proteome</keyword>
<evidence type="ECO:0000313" key="11">
    <source>
        <dbReference type="Proteomes" id="UP000277580"/>
    </source>
</evidence>
<dbReference type="STRING" id="1392247.A0A3N4LBH5"/>
<dbReference type="SUPFAM" id="SSF54999">
    <property type="entry name" value="Ribosomal protein S10"/>
    <property type="match status" value="1"/>
</dbReference>
<comment type="similarity">
    <text evidence="1">Belongs to the universal ribosomal protein uS10 family.</text>
</comment>
<keyword evidence="3" id="KW-0687">Ribonucleoprotein</keyword>
<dbReference type="PANTHER" id="PTHR11700">
    <property type="entry name" value="30S RIBOSOMAL PROTEIN S10 FAMILY MEMBER"/>
    <property type="match status" value="1"/>
</dbReference>
<keyword evidence="2" id="KW-0689">Ribosomal protein</keyword>
<feature type="compositionally biased region" description="Low complexity" evidence="8">
    <location>
        <begin position="470"/>
        <end position="481"/>
    </location>
</feature>
<feature type="domain" description="Small ribosomal subunit protein uS10" evidence="9">
    <location>
        <begin position="78"/>
        <end position="175"/>
    </location>
</feature>
<evidence type="ECO:0000313" key="10">
    <source>
        <dbReference type="EMBL" id="RPB15355.1"/>
    </source>
</evidence>
<dbReference type="EMBL" id="ML119113">
    <property type="protein sequence ID" value="RPB15355.1"/>
    <property type="molecule type" value="Genomic_DNA"/>
</dbReference>
<dbReference type="InterPro" id="IPR001848">
    <property type="entry name" value="Ribosomal_uS10"/>
</dbReference>